<dbReference type="OrthoDB" id="443772at2759"/>
<dbReference type="EMBL" id="ML979132">
    <property type="protein sequence ID" value="KAF1921353.1"/>
    <property type="molecule type" value="Genomic_DNA"/>
</dbReference>
<dbReference type="AlphaFoldDB" id="A0A6A5R0Z8"/>
<feature type="region of interest" description="Disordered" evidence="1">
    <location>
        <begin position="7"/>
        <end position="26"/>
    </location>
</feature>
<proteinExistence type="predicted"/>
<evidence type="ECO:0000256" key="1">
    <source>
        <dbReference type="SAM" id="MobiDB-lite"/>
    </source>
</evidence>
<gene>
    <name evidence="2" type="ORF">BDU57DRAFT_46989</name>
</gene>
<sequence length="240" mass="26647">MTEEIYFASTHSTYTPSSPSLPTDDFTAPPLTPNTIFYLATIAPHTDTHTITGPVTTFTHLLPAIERTVNDSPSAIDKLDALRTIEDVWGDTEANHDFEARGFTTFIVKGQRGTYTVLQILREDNADVFANLPCPVYTITTHGPLSAEGKGYVGATELVGSWVERKDARDVAERCMVEMLEGEEGVKRSEDWGVGGKGAGILMGMTAEKRWEVRIAYEDQVLKRAKEGMERKGEYVVWRL</sequence>
<accession>A0A6A5R0Z8</accession>
<name>A0A6A5R0Z8_AMPQU</name>
<evidence type="ECO:0000313" key="3">
    <source>
        <dbReference type="Proteomes" id="UP000800096"/>
    </source>
</evidence>
<protein>
    <submittedName>
        <fullName evidence="2">Uncharacterized protein</fullName>
    </submittedName>
</protein>
<evidence type="ECO:0000313" key="2">
    <source>
        <dbReference type="EMBL" id="KAF1921353.1"/>
    </source>
</evidence>
<feature type="compositionally biased region" description="Low complexity" evidence="1">
    <location>
        <begin position="9"/>
        <end position="23"/>
    </location>
</feature>
<keyword evidence="3" id="KW-1185">Reference proteome</keyword>
<organism evidence="2 3">
    <name type="scientific">Ampelomyces quisqualis</name>
    <name type="common">Powdery mildew agent</name>
    <dbReference type="NCBI Taxonomy" id="50730"/>
    <lineage>
        <taxon>Eukaryota</taxon>
        <taxon>Fungi</taxon>
        <taxon>Dikarya</taxon>
        <taxon>Ascomycota</taxon>
        <taxon>Pezizomycotina</taxon>
        <taxon>Dothideomycetes</taxon>
        <taxon>Pleosporomycetidae</taxon>
        <taxon>Pleosporales</taxon>
        <taxon>Pleosporineae</taxon>
        <taxon>Phaeosphaeriaceae</taxon>
        <taxon>Ampelomyces</taxon>
    </lineage>
</organism>
<reference evidence="2" key="1">
    <citation type="journal article" date="2020" name="Stud. Mycol.">
        <title>101 Dothideomycetes genomes: a test case for predicting lifestyles and emergence of pathogens.</title>
        <authorList>
            <person name="Haridas S."/>
            <person name="Albert R."/>
            <person name="Binder M."/>
            <person name="Bloem J."/>
            <person name="Labutti K."/>
            <person name="Salamov A."/>
            <person name="Andreopoulos B."/>
            <person name="Baker S."/>
            <person name="Barry K."/>
            <person name="Bills G."/>
            <person name="Bluhm B."/>
            <person name="Cannon C."/>
            <person name="Castanera R."/>
            <person name="Culley D."/>
            <person name="Daum C."/>
            <person name="Ezra D."/>
            <person name="Gonzalez J."/>
            <person name="Henrissat B."/>
            <person name="Kuo A."/>
            <person name="Liang C."/>
            <person name="Lipzen A."/>
            <person name="Lutzoni F."/>
            <person name="Magnuson J."/>
            <person name="Mondo S."/>
            <person name="Nolan M."/>
            <person name="Ohm R."/>
            <person name="Pangilinan J."/>
            <person name="Park H.-J."/>
            <person name="Ramirez L."/>
            <person name="Alfaro M."/>
            <person name="Sun H."/>
            <person name="Tritt A."/>
            <person name="Yoshinaga Y."/>
            <person name="Zwiers L.-H."/>
            <person name="Turgeon B."/>
            <person name="Goodwin S."/>
            <person name="Spatafora J."/>
            <person name="Crous P."/>
            <person name="Grigoriev I."/>
        </authorList>
    </citation>
    <scope>NUCLEOTIDE SEQUENCE</scope>
    <source>
        <strain evidence="2">HMLAC05119</strain>
    </source>
</reference>
<dbReference type="Proteomes" id="UP000800096">
    <property type="component" value="Unassembled WGS sequence"/>
</dbReference>